<proteinExistence type="predicted"/>
<reference evidence="2 3" key="1">
    <citation type="journal article" date="2010" name="Nature">
        <title>Genome sequencing and analysis of the model grass Brachypodium distachyon.</title>
        <authorList>
            <consortium name="International Brachypodium Initiative"/>
        </authorList>
    </citation>
    <scope>NUCLEOTIDE SEQUENCE [LARGE SCALE GENOMIC DNA]</scope>
    <source>
        <strain evidence="2 3">Bd21</strain>
    </source>
</reference>
<sequence>MEDDAVVIFYMIPRGESVATTVEAVDSSQQYERIVWDLMTDSSSSALQCSAPRMAVTRAVAKDKEDRSVLWSSCLWDGRAESHPHAYTHRRLTGGASAAWGLNMPSILVDDALYFSSNGNQIVKCQLATLELSEFEKPVMGNGELIKTEEGGLGFASLSGSTLTQWSTETSPDGAVGWAQHRVIDLVTLLPDGALSTSTSSSMPNIMRAYGFMDVTHIILVGTDVGVYMVELKSGRSRKVLKQPCEFRAVSPYASFCIPALGFGPAPPPSLPHLSGSCLTRSSSPPSPSPPEAPQLCPTGPDSPAEPPSSPRCPWPISFQMLYSVENLQIGSVVKSEIGRTVSSVGAVLFSCELGAKGGKALV</sequence>
<reference evidence="2" key="2">
    <citation type="submission" date="2017-06" db="EMBL/GenBank/DDBJ databases">
        <title>WGS assembly of Brachypodium distachyon.</title>
        <authorList>
            <consortium name="The International Brachypodium Initiative"/>
            <person name="Lucas S."/>
            <person name="Harmon-Smith M."/>
            <person name="Lail K."/>
            <person name="Tice H."/>
            <person name="Grimwood J."/>
            <person name="Bruce D."/>
            <person name="Barry K."/>
            <person name="Shu S."/>
            <person name="Lindquist E."/>
            <person name="Wang M."/>
            <person name="Pitluck S."/>
            <person name="Vogel J.P."/>
            <person name="Garvin D.F."/>
            <person name="Mockler T.C."/>
            <person name="Schmutz J."/>
            <person name="Rokhsar D."/>
            <person name="Bevan M.W."/>
        </authorList>
    </citation>
    <scope>NUCLEOTIDE SEQUENCE</scope>
    <source>
        <strain evidence="2">Bd21</strain>
    </source>
</reference>
<feature type="region of interest" description="Disordered" evidence="1">
    <location>
        <begin position="274"/>
        <end position="310"/>
    </location>
</feature>
<gene>
    <name evidence="2" type="ORF">BRADI_1g58860v3</name>
</gene>
<evidence type="ECO:0000313" key="2">
    <source>
        <dbReference type="EMBL" id="PNT77183.1"/>
    </source>
</evidence>
<reference evidence="3" key="3">
    <citation type="submission" date="2018-08" db="UniProtKB">
        <authorList>
            <consortium name="EnsemblPlants"/>
        </authorList>
    </citation>
    <scope>IDENTIFICATION</scope>
    <source>
        <strain evidence="3">cv. Bd21</strain>
    </source>
</reference>
<dbReference type="EMBL" id="CM000880">
    <property type="protein sequence ID" value="PNT77183.1"/>
    <property type="molecule type" value="Genomic_DNA"/>
</dbReference>
<name>A0A2K2DSD1_BRADI</name>
<evidence type="ECO:0000313" key="3">
    <source>
        <dbReference type="EnsemblPlants" id="PNT77183"/>
    </source>
</evidence>
<accession>A0A2K2DSD1</accession>
<dbReference type="Gramene" id="PNT77183">
    <property type="protein sequence ID" value="PNT77183"/>
    <property type="gene ID" value="BRADI_1g58860v3"/>
</dbReference>
<dbReference type="AlphaFoldDB" id="A0A2K2DSD1"/>
<dbReference type="PANTHER" id="PTHR33186:SF22">
    <property type="entry name" value="F-BOX DOMAIN-CONTAINING PROTEIN"/>
    <property type="match status" value="1"/>
</dbReference>
<evidence type="ECO:0000256" key="1">
    <source>
        <dbReference type="SAM" id="MobiDB-lite"/>
    </source>
</evidence>
<evidence type="ECO:0000313" key="4">
    <source>
        <dbReference type="Proteomes" id="UP000008810"/>
    </source>
</evidence>
<organism evidence="2">
    <name type="scientific">Brachypodium distachyon</name>
    <name type="common">Purple false brome</name>
    <name type="synonym">Trachynia distachya</name>
    <dbReference type="NCBI Taxonomy" id="15368"/>
    <lineage>
        <taxon>Eukaryota</taxon>
        <taxon>Viridiplantae</taxon>
        <taxon>Streptophyta</taxon>
        <taxon>Embryophyta</taxon>
        <taxon>Tracheophyta</taxon>
        <taxon>Spermatophyta</taxon>
        <taxon>Magnoliopsida</taxon>
        <taxon>Liliopsida</taxon>
        <taxon>Poales</taxon>
        <taxon>Poaceae</taxon>
        <taxon>BOP clade</taxon>
        <taxon>Pooideae</taxon>
        <taxon>Stipodae</taxon>
        <taxon>Brachypodieae</taxon>
        <taxon>Brachypodium</taxon>
    </lineage>
</organism>
<dbReference type="InParanoid" id="A0A2K2DSD1"/>
<dbReference type="Proteomes" id="UP000008810">
    <property type="component" value="Chromosome 1"/>
</dbReference>
<keyword evidence="4" id="KW-1185">Reference proteome</keyword>
<dbReference type="EnsemblPlants" id="PNT77183">
    <property type="protein sequence ID" value="PNT77183"/>
    <property type="gene ID" value="BRADI_1g58860v3"/>
</dbReference>
<dbReference type="PANTHER" id="PTHR33186">
    <property type="entry name" value="OS10G0136150 PROTEIN-RELATED"/>
    <property type="match status" value="1"/>
</dbReference>
<protein>
    <submittedName>
        <fullName evidence="2 3">Uncharacterized protein</fullName>
    </submittedName>
</protein>